<feature type="region of interest" description="Disordered" evidence="1">
    <location>
        <begin position="136"/>
        <end position="156"/>
    </location>
</feature>
<dbReference type="EMBL" id="CAICTM010000665">
    <property type="protein sequence ID" value="CAB9514642.1"/>
    <property type="molecule type" value="Genomic_DNA"/>
</dbReference>
<accession>A0A9N8E4R2</accession>
<feature type="region of interest" description="Disordered" evidence="1">
    <location>
        <begin position="1"/>
        <end position="89"/>
    </location>
</feature>
<organism evidence="3 4">
    <name type="scientific">Seminavis robusta</name>
    <dbReference type="NCBI Taxonomy" id="568900"/>
    <lineage>
        <taxon>Eukaryota</taxon>
        <taxon>Sar</taxon>
        <taxon>Stramenopiles</taxon>
        <taxon>Ochrophyta</taxon>
        <taxon>Bacillariophyta</taxon>
        <taxon>Bacillariophyceae</taxon>
        <taxon>Bacillariophycidae</taxon>
        <taxon>Naviculales</taxon>
        <taxon>Naviculaceae</taxon>
        <taxon>Seminavis</taxon>
    </lineage>
</organism>
<feature type="domain" description="Orc1-like AAA ATPase" evidence="2">
    <location>
        <begin position="151"/>
        <end position="340"/>
    </location>
</feature>
<dbReference type="Proteomes" id="UP001153069">
    <property type="component" value="Unassembled WGS sequence"/>
</dbReference>
<dbReference type="InterPro" id="IPR053159">
    <property type="entry name" value="Hybrid_Histidine_Kinase"/>
</dbReference>
<dbReference type="InterPro" id="IPR027417">
    <property type="entry name" value="P-loop_NTPase"/>
</dbReference>
<feature type="compositionally biased region" description="Polar residues" evidence="1">
    <location>
        <begin position="1"/>
        <end position="12"/>
    </location>
</feature>
<sequence length="1181" mass="131222">MRRQSDSATTSGRKPRRWSLQGPNLRGVSSKSWSSRSDRRFGLDGSFNSRRSSGTGSTRSSSGRNLSFSSDHHSRWFDDPNSGSPNAREILRSSNNLSVEAKEKLETLTDLRFSETKLYGREAEIAVLRAAYRRAASPSVNQKEKQSAGPAAAGNGPQVVLIGGPSGTGKTALARQLACTGKLFQGKFDFNHNTPYAALIHAYDSLCKYIVDQVSDVDQETLKAEIWNAFGRSNRKGQPAQPEYNAVVEMIPSLHQLLSDSNANEYDQTATAVNSRTPESSSAQSKNRLVFMFRALTKVLSEFFRPLVLVIDDLQWASSNELDLLSSLVTDSANSNLLFIGTFRDNEVAPNSTVASWLDNLRSKKKNDAGQQHSINLEEICLDNLLLESVNGVISGVLRTEPEHTLTLANTVTHKTGGNPFYVIQFVTTLRDMGLLDYNLGTMKWQWREEEVNKMFVTDNLTEILTLKMRHLDPHCQFVCQLAACLGASFDKALLILAAKSLWEEASFDADADVEIMPTKAPEIVVQGSLEKLLTERILDQGSTKTELQFAHDQIQQSATSLIPDSCHSRWISTIGTAMLDDPDLMGKGDQMLFLAADLCNSAGVPNNDVSPELHQRLMMLNWKAGNRAMVSSAFNAAARYFESGISHLKKSSWSEDYTVPLALHTSAAEAENCNGNFARVDYYTAQILEQDIPFDTKLRPLVSLITSLTIRGNYSESIAIGLDALNQAGMKMPSKASTIGVLTDLIKTRLATQSMHSEKLANLPISHEETRIYVERIIDKLSTATYASQPEYFPFLPLRHVQMCIKKGVSISSPVAFATYAVILCGMLGALQEGYRQGTIAMAMMKHIPDRSCESRMTFLFHGVVAHWVTPTHTNIKPLQDGYNIGMQIGDVESAMYNLFHIASSSWTCGKNLASVEAAARHACMLMDEYSQKLNWEITTLLWQQALNLMGQTDNPLVLDGVAAREENLLKSAKESGNAMLSSLVYSLKMQLTYYMGTPEMMEDLFFKSLNRATDFMSLVYHPRQVFFEGLVAFSLAGHSQKVGKRRKFAKLAHKAKNQIQSWAKAGNVNLTHAAVLLDAEGDVCKGKRERAKRKYENAISLASRSGYQHDCALAHERAALNFLELRDEYWASHHMSNAQSKYLQWGASAKASHLFEEYDYLCSAEKREETTHSHSFVSL</sequence>
<keyword evidence="4" id="KW-1185">Reference proteome</keyword>
<evidence type="ECO:0000256" key="1">
    <source>
        <dbReference type="SAM" id="MobiDB-lite"/>
    </source>
</evidence>
<dbReference type="InterPro" id="IPR041664">
    <property type="entry name" value="AAA_16"/>
</dbReference>
<feature type="compositionally biased region" description="Low complexity" evidence="1">
    <location>
        <begin position="26"/>
        <end position="35"/>
    </location>
</feature>
<proteinExistence type="predicted"/>
<evidence type="ECO:0000313" key="4">
    <source>
        <dbReference type="Proteomes" id="UP001153069"/>
    </source>
</evidence>
<reference evidence="3" key="1">
    <citation type="submission" date="2020-06" db="EMBL/GenBank/DDBJ databases">
        <authorList>
            <consortium name="Plant Systems Biology data submission"/>
        </authorList>
    </citation>
    <scope>NUCLEOTIDE SEQUENCE</scope>
    <source>
        <strain evidence="3">D6</strain>
    </source>
</reference>
<feature type="compositionally biased region" description="Low complexity" evidence="1">
    <location>
        <begin position="45"/>
        <end position="69"/>
    </location>
</feature>
<dbReference type="SUPFAM" id="SSF52540">
    <property type="entry name" value="P-loop containing nucleoside triphosphate hydrolases"/>
    <property type="match status" value="1"/>
</dbReference>
<dbReference type="PANTHER" id="PTHR43642:SF1">
    <property type="entry name" value="HYBRID SIGNAL TRANSDUCTION HISTIDINE KINASE G"/>
    <property type="match status" value="1"/>
</dbReference>
<evidence type="ECO:0000259" key="2">
    <source>
        <dbReference type="Pfam" id="PF13191"/>
    </source>
</evidence>
<protein>
    <submittedName>
        <fullName evidence="3">Transcriptional regulator</fullName>
    </submittedName>
</protein>
<dbReference type="OrthoDB" id="45468at2759"/>
<gene>
    <name evidence="3" type="ORF">SEMRO_666_G183950.1</name>
</gene>
<dbReference type="PANTHER" id="PTHR43642">
    <property type="entry name" value="HYBRID SIGNAL TRANSDUCTION HISTIDINE KINASE G"/>
    <property type="match status" value="1"/>
</dbReference>
<comment type="caution">
    <text evidence="3">The sequence shown here is derived from an EMBL/GenBank/DDBJ whole genome shotgun (WGS) entry which is preliminary data.</text>
</comment>
<dbReference type="Pfam" id="PF13191">
    <property type="entry name" value="AAA_16"/>
    <property type="match status" value="1"/>
</dbReference>
<name>A0A9N8E4R2_9STRA</name>
<dbReference type="AlphaFoldDB" id="A0A9N8E4R2"/>
<dbReference type="Gene3D" id="3.40.50.300">
    <property type="entry name" value="P-loop containing nucleotide triphosphate hydrolases"/>
    <property type="match status" value="1"/>
</dbReference>
<evidence type="ECO:0000313" key="3">
    <source>
        <dbReference type="EMBL" id="CAB9514642.1"/>
    </source>
</evidence>